<feature type="compositionally biased region" description="Basic and acidic residues" evidence="1">
    <location>
        <begin position="30"/>
        <end position="40"/>
    </location>
</feature>
<evidence type="ECO:0000256" key="1">
    <source>
        <dbReference type="SAM" id="MobiDB-lite"/>
    </source>
</evidence>
<proteinExistence type="predicted"/>
<sequence>MAVFKERIGLVPPEWIPDEQWRISVESDESEAHRRGRNDDSQQGSAEQISSDVLRASCVLKKSAYPKAQSKNVTFEDGVCPGEVDSRRVNMFADSLSSSHTVQPKND</sequence>
<accession>A0A1Y3EWI5</accession>
<dbReference type="AlphaFoldDB" id="A0A1Y3EWI5"/>
<dbReference type="EMBL" id="LVZM01004463">
    <property type="protein sequence ID" value="OUC47428.1"/>
    <property type="molecule type" value="Genomic_DNA"/>
</dbReference>
<feature type="region of interest" description="Disordered" evidence="1">
    <location>
        <begin position="26"/>
        <end position="49"/>
    </location>
</feature>
<organism evidence="2 3">
    <name type="scientific">Trichinella nativa</name>
    <dbReference type="NCBI Taxonomy" id="6335"/>
    <lineage>
        <taxon>Eukaryota</taxon>
        <taxon>Metazoa</taxon>
        <taxon>Ecdysozoa</taxon>
        <taxon>Nematoda</taxon>
        <taxon>Enoplea</taxon>
        <taxon>Dorylaimia</taxon>
        <taxon>Trichinellida</taxon>
        <taxon>Trichinellidae</taxon>
        <taxon>Trichinella</taxon>
    </lineage>
</organism>
<evidence type="ECO:0000313" key="2">
    <source>
        <dbReference type="EMBL" id="OUC47428.1"/>
    </source>
</evidence>
<comment type="caution">
    <text evidence="2">The sequence shown here is derived from an EMBL/GenBank/DDBJ whole genome shotgun (WGS) entry which is preliminary data.</text>
</comment>
<reference evidence="2 3" key="1">
    <citation type="submission" date="2015-04" db="EMBL/GenBank/DDBJ databases">
        <title>Draft genome of the roundworm Trichinella nativa.</title>
        <authorList>
            <person name="Mitreva M."/>
        </authorList>
    </citation>
    <scope>NUCLEOTIDE SEQUENCE [LARGE SCALE GENOMIC DNA]</scope>
    <source>
        <strain evidence="2 3">ISS45</strain>
    </source>
</reference>
<dbReference type="Proteomes" id="UP000243006">
    <property type="component" value="Unassembled WGS sequence"/>
</dbReference>
<protein>
    <submittedName>
        <fullName evidence="2">Uncharacterized protein</fullName>
    </submittedName>
</protein>
<name>A0A1Y3EWI5_9BILA</name>
<feature type="non-terminal residue" evidence="2">
    <location>
        <position position="107"/>
    </location>
</feature>
<gene>
    <name evidence="2" type="ORF">D917_06935</name>
</gene>
<evidence type="ECO:0000313" key="3">
    <source>
        <dbReference type="Proteomes" id="UP000243006"/>
    </source>
</evidence>